<evidence type="ECO:0008006" key="4">
    <source>
        <dbReference type="Google" id="ProtNLM"/>
    </source>
</evidence>
<sequence length="195" mass="21459">LLLIALATFGCAAPNVNSDGHHCYLTRETKVAKYDDLPFIEPGPNPILPHYFGLNYTTFQVDQYDGFIPPTSGNQTAMACGYSGNITIPEPPSKQTFDLQYFSYACVSGVPQPKCATSIRGWKPNRRTVKRVITFPRLDPGHVMADFKMNTTAFGREWQGLKSVGFSIARSDNGGNMYGGLALDDVKYTIVTSCE</sequence>
<dbReference type="OrthoDB" id="3861746at2759"/>
<feature type="chain" id="PRO_5040208993" description="Secreted protein" evidence="1">
    <location>
        <begin position="19"/>
        <end position="195"/>
    </location>
</feature>
<evidence type="ECO:0000313" key="3">
    <source>
        <dbReference type="Proteomes" id="UP000799777"/>
    </source>
</evidence>
<proteinExistence type="predicted"/>
<accession>A0A9P4LGC3</accession>
<dbReference type="EMBL" id="ML978386">
    <property type="protein sequence ID" value="KAF2023054.1"/>
    <property type="molecule type" value="Genomic_DNA"/>
</dbReference>
<reference evidence="2" key="1">
    <citation type="journal article" date="2020" name="Stud. Mycol.">
        <title>101 Dothideomycetes genomes: a test case for predicting lifestyles and emergence of pathogens.</title>
        <authorList>
            <person name="Haridas S."/>
            <person name="Albert R."/>
            <person name="Binder M."/>
            <person name="Bloem J."/>
            <person name="Labutti K."/>
            <person name="Salamov A."/>
            <person name="Andreopoulos B."/>
            <person name="Baker S."/>
            <person name="Barry K."/>
            <person name="Bills G."/>
            <person name="Bluhm B."/>
            <person name="Cannon C."/>
            <person name="Castanera R."/>
            <person name="Culley D."/>
            <person name="Daum C."/>
            <person name="Ezra D."/>
            <person name="Gonzalez J."/>
            <person name="Henrissat B."/>
            <person name="Kuo A."/>
            <person name="Liang C."/>
            <person name="Lipzen A."/>
            <person name="Lutzoni F."/>
            <person name="Magnuson J."/>
            <person name="Mondo S."/>
            <person name="Nolan M."/>
            <person name="Ohm R."/>
            <person name="Pangilinan J."/>
            <person name="Park H.-J."/>
            <person name="Ramirez L."/>
            <person name="Alfaro M."/>
            <person name="Sun H."/>
            <person name="Tritt A."/>
            <person name="Yoshinaga Y."/>
            <person name="Zwiers L.-H."/>
            <person name="Turgeon B."/>
            <person name="Goodwin S."/>
            <person name="Spatafora J."/>
            <person name="Crous P."/>
            <person name="Grigoriev I."/>
        </authorList>
    </citation>
    <scope>NUCLEOTIDE SEQUENCE</scope>
    <source>
        <strain evidence="2">CBS 110217</strain>
    </source>
</reference>
<organism evidence="2 3">
    <name type="scientific">Setomelanomma holmii</name>
    <dbReference type="NCBI Taxonomy" id="210430"/>
    <lineage>
        <taxon>Eukaryota</taxon>
        <taxon>Fungi</taxon>
        <taxon>Dikarya</taxon>
        <taxon>Ascomycota</taxon>
        <taxon>Pezizomycotina</taxon>
        <taxon>Dothideomycetes</taxon>
        <taxon>Pleosporomycetidae</taxon>
        <taxon>Pleosporales</taxon>
        <taxon>Pleosporineae</taxon>
        <taxon>Phaeosphaeriaceae</taxon>
        <taxon>Setomelanomma</taxon>
    </lineage>
</organism>
<gene>
    <name evidence="2" type="ORF">EK21DRAFT_81695</name>
</gene>
<keyword evidence="3" id="KW-1185">Reference proteome</keyword>
<name>A0A9P4LGC3_9PLEO</name>
<feature type="signal peptide" evidence="1">
    <location>
        <begin position="1"/>
        <end position="18"/>
    </location>
</feature>
<dbReference type="AlphaFoldDB" id="A0A9P4LGC3"/>
<evidence type="ECO:0000313" key="2">
    <source>
        <dbReference type="EMBL" id="KAF2023054.1"/>
    </source>
</evidence>
<keyword evidence="1" id="KW-0732">Signal</keyword>
<comment type="caution">
    <text evidence="2">The sequence shown here is derived from an EMBL/GenBank/DDBJ whole genome shotgun (WGS) entry which is preliminary data.</text>
</comment>
<evidence type="ECO:0000256" key="1">
    <source>
        <dbReference type="SAM" id="SignalP"/>
    </source>
</evidence>
<dbReference type="Proteomes" id="UP000799777">
    <property type="component" value="Unassembled WGS sequence"/>
</dbReference>
<feature type="non-terminal residue" evidence="2">
    <location>
        <position position="1"/>
    </location>
</feature>
<protein>
    <recommendedName>
        <fullName evidence="4">Secreted protein</fullName>
    </recommendedName>
</protein>